<gene>
    <name evidence="1" type="ORF">COW49_03650</name>
</gene>
<evidence type="ECO:0000313" key="2">
    <source>
        <dbReference type="Proteomes" id="UP000228497"/>
    </source>
</evidence>
<dbReference type="Proteomes" id="UP000228497">
    <property type="component" value="Unassembled WGS sequence"/>
</dbReference>
<comment type="caution">
    <text evidence="1">The sequence shown here is derived from an EMBL/GenBank/DDBJ whole genome shotgun (WGS) entry which is preliminary data.</text>
</comment>
<organism evidence="1 2">
    <name type="scientific">Candidatus Kaiserbacteria bacterium CG17_big_fil_post_rev_8_21_14_2_50_51_7</name>
    <dbReference type="NCBI Taxonomy" id="1974613"/>
    <lineage>
        <taxon>Bacteria</taxon>
        <taxon>Candidatus Kaiseribacteriota</taxon>
    </lineage>
</organism>
<dbReference type="AlphaFoldDB" id="A0A2M7FBC7"/>
<dbReference type="EMBL" id="PFFD01000169">
    <property type="protein sequence ID" value="PIV86753.1"/>
    <property type="molecule type" value="Genomic_DNA"/>
</dbReference>
<evidence type="ECO:0000313" key="1">
    <source>
        <dbReference type="EMBL" id="PIV86753.1"/>
    </source>
</evidence>
<name>A0A2M7FBC7_9BACT</name>
<sequence>MRTVCFEGTVTALTSISHIGDSHGVTAKLRREKIVQPDGSVEEIPILSGNGIRGILRDRGMLHLCRELGFGVNDENGEVQGLSKEAFYLLFSGGALSKQGGARGLDIDEARRWRELIPLLS</sequence>
<reference evidence="2" key="1">
    <citation type="submission" date="2017-09" db="EMBL/GenBank/DDBJ databases">
        <title>Depth-based differentiation of microbial function through sediment-hosted aquifers and enrichment of novel symbionts in the deep terrestrial subsurface.</title>
        <authorList>
            <person name="Probst A.J."/>
            <person name="Ladd B."/>
            <person name="Jarett J.K."/>
            <person name="Geller-Mcgrath D.E."/>
            <person name="Sieber C.M.K."/>
            <person name="Emerson J.B."/>
            <person name="Anantharaman K."/>
            <person name="Thomas B.C."/>
            <person name="Malmstrom R."/>
            <person name="Stieglmeier M."/>
            <person name="Klingl A."/>
            <person name="Woyke T."/>
            <person name="Ryan C.M."/>
            <person name="Banfield J.F."/>
        </authorList>
    </citation>
    <scope>NUCLEOTIDE SEQUENCE [LARGE SCALE GENOMIC DNA]</scope>
</reference>
<feature type="non-terminal residue" evidence="1">
    <location>
        <position position="121"/>
    </location>
</feature>
<accession>A0A2M7FBC7</accession>
<proteinExistence type="predicted"/>
<protein>
    <submittedName>
        <fullName evidence="1">Uncharacterized protein</fullName>
    </submittedName>
</protein>